<keyword evidence="2" id="KW-1133">Transmembrane helix</keyword>
<reference evidence="3" key="1">
    <citation type="submission" date="2021-07" db="EMBL/GenBank/DDBJ databases">
        <authorList>
            <person name="Durling M."/>
        </authorList>
    </citation>
    <scope>NUCLEOTIDE SEQUENCE</scope>
</reference>
<organism evidence="3 4">
    <name type="scientific">Hymenoscyphus fraxineus</name>
    <dbReference type="NCBI Taxonomy" id="746836"/>
    <lineage>
        <taxon>Eukaryota</taxon>
        <taxon>Fungi</taxon>
        <taxon>Dikarya</taxon>
        <taxon>Ascomycota</taxon>
        <taxon>Pezizomycotina</taxon>
        <taxon>Leotiomycetes</taxon>
        <taxon>Helotiales</taxon>
        <taxon>Helotiaceae</taxon>
        <taxon>Hymenoscyphus</taxon>
    </lineage>
</organism>
<gene>
    <name evidence="3" type="ORF">HYFRA_00007934</name>
</gene>
<evidence type="ECO:0000313" key="4">
    <source>
        <dbReference type="Proteomes" id="UP000696280"/>
    </source>
</evidence>
<feature type="compositionally biased region" description="Pro residues" evidence="1">
    <location>
        <begin position="88"/>
        <end position="97"/>
    </location>
</feature>
<feature type="compositionally biased region" description="Low complexity" evidence="1">
    <location>
        <begin position="62"/>
        <end position="74"/>
    </location>
</feature>
<dbReference type="OrthoDB" id="10497410at2759"/>
<dbReference type="Proteomes" id="UP000696280">
    <property type="component" value="Unassembled WGS sequence"/>
</dbReference>
<name>A0A9N9PR68_9HELO</name>
<feature type="transmembrane region" description="Helical" evidence="2">
    <location>
        <begin position="119"/>
        <end position="139"/>
    </location>
</feature>
<keyword evidence="2" id="KW-0812">Transmembrane</keyword>
<dbReference type="AlphaFoldDB" id="A0A9N9PR68"/>
<proteinExistence type="predicted"/>
<keyword evidence="4" id="KW-1185">Reference proteome</keyword>
<feature type="region of interest" description="Disordered" evidence="1">
    <location>
        <begin position="88"/>
        <end position="109"/>
    </location>
</feature>
<keyword evidence="2" id="KW-0472">Membrane</keyword>
<accession>A0A9N9PR68</accession>
<evidence type="ECO:0000256" key="2">
    <source>
        <dbReference type="SAM" id="Phobius"/>
    </source>
</evidence>
<dbReference type="EMBL" id="CAJVRL010000041">
    <property type="protein sequence ID" value="CAG8951187.1"/>
    <property type="molecule type" value="Genomic_DNA"/>
</dbReference>
<comment type="caution">
    <text evidence="3">The sequence shown here is derived from an EMBL/GenBank/DDBJ whole genome shotgun (WGS) entry which is preliminary data.</text>
</comment>
<evidence type="ECO:0000313" key="3">
    <source>
        <dbReference type="EMBL" id="CAG8951187.1"/>
    </source>
</evidence>
<feature type="region of interest" description="Disordered" evidence="1">
    <location>
        <begin position="52"/>
        <end position="74"/>
    </location>
</feature>
<sequence length="181" mass="19818">MCTNAIYDISRCQPVFRYFENELAYPLGVTTKSAIYYGCDFDGIETKAYRDEPKPASVAAETTTTSSLSTTTSPPFLIPIPTSSAIPPPTSLAPSPLPEATSVPPSSKQQTDILTQGEIAGIVVGSLTVIVGIIAWLCPHPAMLKRGVKYWLAGRFQKKKPEDIDELPLNRLNRLNRTRTF</sequence>
<evidence type="ECO:0000256" key="1">
    <source>
        <dbReference type="SAM" id="MobiDB-lite"/>
    </source>
</evidence>
<protein>
    <submittedName>
        <fullName evidence="3">Uncharacterized protein</fullName>
    </submittedName>
</protein>